<accession>A0A4Y7KFU0</accession>
<dbReference type="EMBL" id="CM010721">
    <property type="protein sequence ID" value="RZC72224.1"/>
    <property type="molecule type" value="Genomic_DNA"/>
</dbReference>
<dbReference type="PANTHER" id="PTHR46481">
    <property type="entry name" value="ZINC FINGER BED DOMAIN-CONTAINING PROTEIN 4"/>
    <property type="match status" value="1"/>
</dbReference>
<protein>
    <recommendedName>
        <fullName evidence="6">BED-type domain-containing protein</fullName>
    </recommendedName>
</protein>
<dbReference type="SUPFAM" id="SSF53098">
    <property type="entry name" value="Ribonuclease H-like"/>
    <property type="match status" value="1"/>
</dbReference>
<dbReference type="Pfam" id="PF05699">
    <property type="entry name" value="Dimer_Tnp_hAT"/>
    <property type="match status" value="1"/>
</dbReference>
<evidence type="ECO:0000259" key="2">
    <source>
        <dbReference type="Pfam" id="PF05699"/>
    </source>
</evidence>
<dbReference type="GO" id="GO:0003677">
    <property type="term" value="F:DNA binding"/>
    <property type="evidence" value="ECO:0007669"/>
    <property type="project" value="UniProtKB-KW"/>
</dbReference>
<evidence type="ECO:0008006" key="6">
    <source>
        <dbReference type="Google" id="ProtNLM"/>
    </source>
</evidence>
<dbReference type="InterPro" id="IPR052035">
    <property type="entry name" value="ZnF_BED_domain_contain"/>
</dbReference>
<dbReference type="STRING" id="3469.A0A4Y7KFU0"/>
<dbReference type="PANTHER" id="PTHR46481:SF6">
    <property type="entry name" value="ZINC FINGER BED DOMAIN-CONTAINING PROTEIN RICESLEEPER 2-LIKE"/>
    <property type="match status" value="1"/>
</dbReference>
<feature type="domain" description="HAT C-terminal dimerisation" evidence="2">
    <location>
        <begin position="585"/>
        <end position="667"/>
    </location>
</feature>
<feature type="domain" description="hAT-like transposase RNase-H fold" evidence="3">
    <location>
        <begin position="432"/>
        <end position="532"/>
    </location>
</feature>
<organism evidence="4 5">
    <name type="scientific">Papaver somniferum</name>
    <name type="common">Opium poppy</name>
    <dbReference type="NCBI Taxonomy" id="3469"/>
    <lineage>
        <taxon>Eukaryota</taxon>
        <taxon>Viridiplantae</taxon>
        <taxon>Streptophyta</taxon>
        <taxon>Embryophyta</taxon>
        <taxon>Tracheophyta</taxon>
        <taxon>Spermatophyta</taxon>
        <taxon>Magnoliopsida</taxon>
        <taxon>Ranunculales</taxon>
        <taxon>Papaveraceae</taxon>
        <taxon>Papaveroideae</taxon>
        <taxon>Papaver</taxon>
    </lineage>
</organism>
<keyword evidence="5" id="KW-1185">Reference proteome</keyword>
<evidence type="ECO:0000259" key="3">
    <source>
        <dbReference type="Pfam" id="PF14372"/>
    </source>
</evidence>
<dbReference type="Gramene" id="RZC72224">
    <property type="protein sequence ID" value="RZC72224"/>
    <property type="gene ID" value="C5167_035417"/>
</dbReference>
<dbReference type="OMA" id="KHVMASD"/>
<gene>
    <name evidence="4" type="ORF">C5167_035417</name>
</gene>
<sequence>MEFLEFPRAGKPAKNPRVVPVRPVRIRPGWFLNKTGAGWRNSGLMSSVQEQDHYNDVMSSDGEDDDDVEMLDSVNEDATVGCAPALVSLGKKHKLRSQVWEFFKLVKYKDGTKKGVCKACNAGYKYESQKGGTPAMKRHKCPNPLLIARNVPFALVEWKEFRDICAYLNEDAKPISRNTGKADVVKKHKAQKEVIHNRLKLAPGRICLTSDMWTSVTTTGYISLTAHYLDQDWVLQKKLLNLCPLPPPHTGEHLSAKLFAMIEDCGIEDKVSNITLDNAANNGACAGIMKSRLVAKKILLNDGKLFHVRCCAHILALIVKEGLKKIDPAVLKIRLSVKSLKKSQVRKQKFLDIVDTLGMSGMKRGIRQDVKTRWNSTYLMLDSCILYKPVFSHLKLVDSDYEDCPTDEEWEQIEVVTKFLKVFHDLTKIFFGSKYPTSNLYFERICQVQVLLKKESRNDIEFIRNMVKEMQAKFDSYWKELSPILVMAVVLDPRSKMNFVKFTYSKLYPEVRELEREVNKVRSNMKTLFNEYYTLSSSTASNSCATQNLGIQNGGNSAAEEGSDFFQEYVATQERGGDVLTDLSELDEYLGESYRGCLNSPLDILNYWKNHEQRFPVLSRMAGDILSIPISTVASESAFSIGGRVIDRFRSSLLPENAEALITTRDWEYGIGKEDMDENNGIIEEDVLGFEPDAVEDGGSGGCGGSKFLCV</sequence>
<reference evidence="4 5" key="1">
    <citation type="journal article" date="2018" name="Science">
        <title>The opium poppy genome and morphinan production.</title>
        <authorList>
            <person name="Guo L."/>
            <person name="Winzer T."/>
            <person name="Yang X."/>
            <person name="Li Y."/>
            <person name="Ning Z."/>
            <person name="He Z."/>
            <person name="Teodor R."/>
            <person name="Lu Y."/>
            <person name="Bowser T.A."/>
            <person name="Graham I.A."/>
            <person name="Ye K."/>
        </authorList>
    </citation>
    <scope>NUCLEOTIDE SEQUENCE [LARGE SCALE GENOMIC DNA]</scope>
    <source>
        <strain evidence="5">cv. HN1</strain>
        <tissue evidence="4">Leaves</tissue>
    </source>
</reference>
<name>A0A4Y7KFU0_PAPSO</name>
<keyword evidence="1" id="KW-0238">DNA-binding</keyword>
<dbReference type="Pfam" id="PF14372">
    <property type="entry name" value="hAT-like_RNase-H"/>
    <property type="match status" value="1"/>
</dbReference>
<evidence type="ECO:0000313" key="5">
    <source>
        <dbReference type="Proteomes" id="UP000316621"/>
    </source>
</evidence>
<evidence type="ECO:0000256" key="1">
    <source>
        <dbReference type="ARBA" id="ARBA00023125"/>
    </source>
</evidence>
<evidence type="ECO:0000313" key="4">
    <source>
        <dbReference type="EMBL" id="RZC72224.1"/>
    </source>
</evidence>
<proteinExistence type="predicted"/>
<dbReference type="InterPro" id="IPR012337">
    <property type="entry name" value="RNaseH-like_sf"/>
</dbReference>
<dbReference type="AlphaFoldDB" id="A0A4Y7KFU0"/>
<dbReference type="Proteomes" id="UP000316621">
    <property type="component" value="Chromosome 7"/>
</dbReference>
<dbReference type="InterPro" id="IPR008906">
    <property type="entry name" value="HATC_C_dom"/>
</dbReference>
<dbReference type="GO" id="GO:0046983">
    <property type="term" value="F:protein dimerization activity"/>
    <property type="evidence" value="ECO:0007669"/>
    <property type="project" value="InterPro"/>
</dbReference>
<dbReference type="InterPro" id="IPR025525">
    <property type="entry name" value="hAT-like_transposase_RNase-H"/>
</dbReference>
<dbReference type="SMART" id="SM00614">
    <property type="entry name" value="ZnF_BED"/>
    <property type="match status" value="1"/>
</dbReference>